<dbReference type="PANTHER" id="PTHR43133">
    <property type="entry name" value="RNA POLYMERASE ECF-TYPE SIGMA FACTO"/>
    <property type="match status" value="1"/>
</dbReference>
<dbReference type="EMBL" id="FOLL01000001">
    <property type="protein sequence ID" value="SFB78828.1"/>
    <property type="molecule type" value="Genomic_DNA"/>
</dbReference>
<dbReference type="Pfam" id="PF04542">
    <property type="entry name" value="Sigma70_r2"/>
    <property type="match status" value="1"/>
</dbReference>
<evidence type="ECO:0000259" key="6">
    <source>
        <dbReference type="Pfam" id="PF04542"/>
    </source>
</evidence>
<dbReference type="RefSeq" id="WP_090970030.1">
    <property type="nucleotide sequence ID" value="NZ_FOLL01000001.1"/>
</dbReference>
<reference evidence="7 8" key="1">
    <citation type="submission" date="2016-10" db="EMBL/GenBank/DDBJ databases">
        <authorList>
            <person name="de Groot N.N."/>
        </authorList>
    </citation>
    <scope>NUCLEOTIDE SEQUENCE [LARGE SCALE GENOMIC DNA]</scope>
    <source>
        <strain evidence="7 8">DSM 22900</strain>
    </source>
</reference>
<keyword evidence="8" id="KW-1185">Reference proteome</keyword>
<dbReference type="GO" id="GO:0016987">
    <property type="term" value="F:sigma factor activity"/>
    <property type="evidence" value="ECO:0007669"/>
    <property type="project" value="UniProtKB-KW"/>
</dbReference>
<sequence length="191" mass="22063">MSKLSKAVASEADLKTIDGVAAGDAEVLEQLYQDYYPMVLKMIVQNSGTEDSAKDIFQEAVIVLYDRVRQGDFELSCKLKTYIYAVCRRLWLKQLGAQERVFYDVESYAELIPVEDDLARHREKDRELSRMERALGELGEPCRTIIKDFYILGLSMQEICEKFGYTNADNAKTQKYKCLQRLKKLFFAAIR</sequence>
<organism evidence="7 8">
    <name type="scientific">Parapedobacter composti</name>
    <dbReference type="NCBI Taxonomy" id="623281"/>
    <lineage>
        <taxon>Bacteria</taxon>
        <taxon>Pseudomonadati</taxon>
        <taxon>Bacteroidota</taxon>
        <taxon>Sphingobacteriia</taxon>
        <taxon>Sphingobacteriales</taxon>
        <taxon>Sphingobacteriaceae</taxon>
        <taxon>Parapedobacter</taxon>
    </lineage>
</organism>
<evidence type="ECO:0000313" key="8">
    <source>
        <dbReference type="Proteomes" id="UP000199577"/>
    </source>
</evidence>
<name>A0A1I1E0R4_9SPHI</name>
<evidence type="ECO:0000256" key="1">
    <source>
        <dbReference type="ARBA" id="ARBA00010641"/>
    </source>
</evidence>
<dbReference type="OrthoDB" id="1099849at2"/>
<dbReference type="PANTHER" id="PTHR43133:SF8">
    <property type="entry name" value="RNA POLYMERASE SIGMA FACTOR HI_1459-RELATED"/>
    <property type="match status" value="1"/>
</dbReference>
<evidence type="ECO:0000313" key="7">
    <source>
        <dbReference type="EMBL" id="SFB78828.1"/>
    </source>
</evidence>
<dbReference type="SUPFAM" id="SSF88659">
    <property type="entry name" value="Sigma3 and sigma4 domains of RNA polymerase sigma factors"/>
    <property type="match status" value="1"/>
</dbReference>
<dbReference type="InterPro" id="IPR013324">
    <property type="entry name" value="RNA_pol_sigma_r3/r4-like"/>
</dbReference>
<evidence type="ECO:0000256" key="2">
    <source>
        <dbReference type="ARBA" id="ARBA00023015"/>
    </source>
</evidence>
<accession>A0A1I1E0R4</accession>
<evidence type="ECO:0000256" key="4">
    <source>
        <dbReference type="ARBA" id="ARBA00023125"/>
    </source>
</evidence>
<dbReference type="STRING" id="623281.SAMN05421747_101119"/>
<dbReference type="InterPro" id="IPR014284">
    <property type="entry name" value="RNA_pol_sigma-70_dom"/>
</dbReference>
<keyword evidence="4" id="KW-0238">DNA-binding</keyword>
<dbReference type="GO" id="GO:0003677">
    <property type="term" value="F:DNA binding"/>
    <property type="evidence" value="ECO:0007669"/>
    <property type="project" value="UniProtKB-KW"/>
</dbReference>
<feature type="domain" description="RNA polymerase sigma-70 region 2" evidence="6">
    <location>
        <begin position="31"/>
        <end position="100"/>
    </location>
</feature>
<dbReference type="InterPro" id="IPR013325">
    <property type="entry name" value="RNA_pol_sigma_r2"/>
</dbReference>
<dbReference type="Gene3D" id="1.10.10.10">
    <property type="entry name" value="Winged helix-like DNA-binding domain superfamily/Winged helix DNA-binding domain"/>
    <property type="match status" value="1"/>
</dbReference>
<dbReference type="Gene3D" id="1.10.1740.10">
    <property type="match status" value="1"/>
</dbReference>
<evidence type="ECO:0000256" key="5">
    <source>
        <dbReference type="ARBA" id="ARBA00023163"/>
    </source>
</evidence>
<dbReference type="InterPro" id="IPR007627">
    <property type="entry name" value="RNA_pol_sigma70_r2"/>
</dbReference>
<comment type="similarity">
    <text evidence="1">Belongs to the sigma-70 factor family. ECF subfamily.</text>
</comment>
<keyword evidence="5" id="KW-0804">Transcription</keyword>
<keyword evidence="2" id="KW-0805">Transcription regulation</keyword>
<keyword evidence="3" id="KW-0731">Sigma factor</keyword>
<dbReference type="InterPro" id="IPR036388">
    <property type="entry name" value="WH-like_DNA-bd_sf"/>
</dbReference>
<protein>
    <submittedName>
        <fullName evidence="7">RNA polymerase sigma factor, sigma-70 family</fullName>
    </submittedName>
</protein>
<proteinExistence type="inferred from homology"/>
<dbReference type="InterPro" id="IPR039425">
    <property type="entry name" value="RNA_pol_sigma-70-like"/>
</dbReference>
<evidence type="ECO:0000256" key="3">
    <source>
        <dbReference type="ARBA" id="ARBA00023082"/>
    </source>
</evidence>
<dbReference type="AlphaFoldDB" id="A0A1I1E0R4"/>
<gene>
    <name evidence="7" type="ORF">SAMN05421747_101119</name>
</gene>
<dbReference type="Proteomes" id="UP000199577">
    <property type="component" value="Unassembled WGS sequence"/>
</dbReference>
<dbReference type="GO" id="GO:0006352">
    <property type="term" value="P:DNA-templated transcription initiation"/>
    <property type="evidence" value="ECO:0007669"/>
    <property type="project" value="InterPro"/>
</dbReference>
<dbReference type="NCBIfam" id="TIGR02937">
    <property type="entry name" value="sigma70-ECF"/>
    <property type="match status" value="1"/>
</dbReference>
<dbReference type="SUPFAM" id="SSF88946">
    <property type="entry name" value="Sigma2 domain of RNA polymerase sigma factors"/>
    <property type="match status" value="1"/>
</dbReference>